<keyword evidence="4" id="KW-1185">Reference proteome</keyword>
<dbReference type="AlphaFoldDB" id="A0A1R3KIY1"/>
<evidence type="ECO:0000313" key="4">
    <source>
        <dbReference type="Proteomes" id="UP000187203"/>
    </source>
</evidence>
<comment type="caution">
    <text evidence="3">The sequence shown here is derived from an EMBL/GenBank/DDBJ whole genome shotgun (WGS) entry which is preliminary data.</text>
</comment>
<name>A0A1R3KIY1_9ROSI</name>
<reference evidence="4" key="1">
    <citation type="submission" date="2013-09" db="EMBL/GenBank/DDBJ databases">
        <title>Corchorus olitorius genome sequencing.</title>
        <authorList>
            <person name="Alam M."/>
            <person name="Haque M.S."/>
            <person name="Islam M.S."/>
            <person name="Emdad E.M."/>
            <person name="Islam M.M."/>
            <person name="Ahmed B."/>
            <person name="Halim A."/>
            <person name="Hossen Q.M.M."/>
            <person name="Hossain M.Z."/>
            <person name="Ahmed R."/>
            <person name="Khan M.M."/>
            <person name="Islam R."/>
            <person name="Rashid M.M."/>
            <person name="Khan S.A."/>
            <person name="Rahman M.S."/>
            <person name="Alam M."/>
            <person name="Yahiya A.S."/>
            <person name="Khan M.S."/>
            <person name="Azam M.S."/>
            <person name="Haque T."/>
            <person name="Lashkar M.Z.H."/>
            <person name="Akhand A.I."/>
            <person name="Morshed G."/>
            <person name="Roy S."/>
            <person name="Uddin K.S."/>
            <person name="Rabeya T."/>
            <person name="Hossain A.S."/>
            <person name="Chowdhury A."/>
            <person name="Snigdha A.R."/>
            <person name="Mortoza M.S."/>
            <person name="Matin S.A."/>
            <person name="Hoque S.M.E."/>
            <person name="Islam M.K."/>
            <person name="Roy D.K."/>
            <person name="Haider R."/>
            <person name="Moosa M.M."/>
            <person name="Elias S.M."/>
            <person name="Hasan A.M."/>
            <person name="Jahan S."/>
            <person name="Shafiuddin M."/>
            <person name="Mahmood N."/>
            <person name="Shommy N.S."/>
        </authorList>
    </citation>
    <scope>NUCLEOTIDE SEQUENCE [LARGE SCALE GENOMIC DNA]</scope>
    <source>
        <strain evidence="4">cv. O-4</strain>
    </source>
</reference>
<dbReference type="OrthoDB" id="618098at2759"/>
<accession>A0A1R3KIY1</accession>
<proteinExistence type="predicted"/>
<feature type="compositionally biased region" description="Acidic residues" evidence="1">
    <location>
        <begin position="156"/>
        <end position="166"/>
    </location>
</feature>
<feature type="compositionally biased region" description="Polar residues" evidence="1">
    <location>
        <begin position="169"/>
        <end position="191"/>
    </location>
</feature>
<dbReference type="EMBL" id="AWUE01013429">
    <property type="protein sequence ID" value="OMP07046.1"/>
    <property type="molecule type" value="Genomic_DNA"/>
</dbReference>
<dbReference type="PANTHER" id="PTHR46250">
    <property type="entry name" value="MYB/SANT-LIKE DNA-BINDING DOMAIN PROTEIN-RELATED"/>
    <property type="match status" value="1"/>
</dbReference>
<dbReference type="Pfam" id="PF23950">
    <property type="entry name" value="MLLE_2"/>
    <property type="match status" value="1"/>
</dbReference>
<dbReference type="InterPro" id="IPR056623">
    <property type="entry name" value="MLLE_2"/>
</dbReference>
<organism evidence="3 4">
    <name type="scientific">Corchorus olitorius</name>
    <dbReference type="NCBI Taxonomy" id="93759"/>
    <lineage>
        <taxon>Eukaryota</taxon>
        <taxon>Viridiplantae</taxon>
        <taxon>Streptophyta</taxon>
        <taxon>Embryophyta</taxon>
        <taxon>Tracheophyta</taxon>
        <taxon>Spermatophyta</taxon>
        <taxon>Magnoliopsida</taxon>
        <taxon>eudicotyledons</taxon>
        <taxon>Gunneridae</taxon>
        <taxon>Pentapetalae</taxon>
        <taxon>rosids</taxon>
        <taxon>malvids</taxon>
        <taxon>Malvales</taxon>
        <taxon>Malvaceae</taxon>
        <taxon>Grewioideae</taxon>
        <taxon>Apeibeae</taxon>
        <taxon>Corchorus</taxon>
    </lineage>
</organism>
<protein>
    <recommendedName>
        <fullName evidence="2">MLLE-like domain-containing protein</fullName>
    </recommendedName>
</protein>
<dbReference type="Proteomes" id="UP000187203">
    <property type="component" value="Unassembled WGS sequence"/>
</dbReference>
<dbReference type="STRING" id="93759.A0A1R3KIY1"/>
<feature type="region of interest" description="Disordered" evidence="1">
    <location>
        <begin position="121"/>
        <end position="209"/>
    </location>
</feature>
<dbReference type="PANTHER" id="PTHR46250:SF15">
    <property type="entry name" value="OS01G0523800 PROTEIN"/>
    <property type="match status" value="1"/>
</dbReference>
<gene>
    <name evidence="3" type="ORF">COLO4_07669</name>
</gene>
<feature type="domain" description="MLLE-like" evidence="2">
    <location>
        <begin position="245"/>
        <end position="300"/>
    </location>
</feature>
<evidence type="ECO:0000259" key="2">
    <source>
        <dbReference type="Pfam" id="PF23950"/>
    </source>
</evidence>
<evidence type="ECO:0000313" key="3">
    <source>
        <dbReference type="EMBL" id="OMP07046.1"/>
    </source>
</evidence>
<sequence>MEISNDTKWRADNGTFRTGYLAELERKMHARIPGTDVKGQPHISSRIKLWKRQYGEILKMMGDKGSGLGWHEQDKCIRCESDVWESWVQGHLQAKGIRGKAFPYLDEWGVIFGKDRATGENAEGPANVADDPHLDGPAVGLGEDGETNYYEAPEVPAEEDEEEGDGGESTQPTQTPAAPAETQHSQPSNVHSLGARRQKRRRSFTDQVGDVAEGDSTVTHIDRVLEGSSHCIQNLANCFQFLAHQHEAQERVFTEVQKVEGLTRAAMLKAGDILSQDSHKMQYFMTLPEDFKKEYIDMLLS</sequence>
<evidence type="ECO:0000256" key="1">
    <source>
        <dbReference type="SAM" id="MobiDB-lite"/>
    </source>
</evidence>